<dbReference type="EnsemblMetazoa" id="G27589.1">
    <property type="protein sequence ID" value="G27589.1:cds"/>
    <property type="gene ID" value="G27589"/>
</dbReference>
<evidence type="ECO:0000313" key="1">
    <source>
        <dbReference type="EnsemblMetazoa" id="G27589.1:cds"/>
    </source>
</evidence>
<accession>A0A8W8LC28</accession>
<proteinExistence type="predicted"/>
<dbReference type="GeneID" id="105332922"/>
<sequence>MKSSIQTYLTVYVAFIWIFSSNCEKSQSCRNFRRRHILKMACSDGGKIFLPRLMGFSNRNCGGCQGQSSDLLAQEHDCSWKTKCKVKLNRMHMITGCYAKINSVLIGERRCIQRGTEIYNLITKKTMKDSRIVHLPNTTFIVRSHRKFPWNYEYLSSYEKLEHHLNFSLQTKNIGQKMLISVIHFDIDPVKDNLYIMHKTRINVTNTSVNSFEFPLEDLSYFGVGFDVSLNHVYGAAKTNGFVMCLKLVNRDVQRVDSVCNDIISKDKLKFQLLKTSHKCTKKGNKGQKKCLKRKSKRKPN</sequence>
<protein>
    <submittedName>
        <fullName evidence="1">Uncharacterized protein</fullName>
    </submittedName>
</protein>
<dbReference type="AlphaFoldDB" id="A0A8W8LC28"/>
<keyword evidence="2" id="KW-1185">Reference proteome</keyword>
<dbReference type="OrthoDB" id="6110043at2759"/>
<evidence type="ECO:0000313" key="2">
    <source>
        <dbReference type="Proteomes" id="UP000005408"/>
    </source>
</evidence>
<reference evidence="1" key="1">
    <citation type="submission" date="2022-08" db="UniProtKB">
        <authorList>
            <consortium name="EnsemblMetazoa"/>
        </authorList>
    </citation>
    <scope>IDENTIFICATION</scope>
    <source>
        <strain evidence="1">05x7-T-G4-1.051#20</strain>
    </source>
</reference>
<dbReference type="OMA" id="YIMYNER"/>
<dbReference type="EnsemblMetazoa" id="G27589.2">
    <property type="protein sequence ID" value="G27589.2:cds"/>
    <property type="gene ID" value="G27589"/>
</dbReference>
<organism evidence="1 2">
    <name type="scientific">Magallana gigas</name>
    <name type="common">Pacific oyster</name>
    <name type="synonym">Crassostrea gigas</name>
    <dbReference type="NCBI Taxonomy" id="29159"/>
    <lineage>
        <taxon>Eukaryota</taxon>
        <taxon>Metazoa</taxon>
        <taxon>Spiralia</taxon>
        <taxon>Lophotrochozoa</taxon>
        <taxon>Mollusca</taxon>
        <taxon>Bivalvia</taxon>
        <taxon>Autobranchia</taxon>
        <taxon>Pteriomorphia</taxon>
        <taxon>Ostreida</taxon>
        <taxon>Ostreoidea</taxon>
        <taxon>Ostreidae</taxon>
        <taxon>Magallana</taxon>
    </lineage>
</organism>
<name>A0A8W8LC28_MAGGI</name>
<dbReference type="KEGG" id="crg:105332922"/>
<dbReference type="Proteomes" id="UP000005408">
    <property type="component" value="Unassembled WGS sequence"/>
</dbReference>